<name>A0A382VVL5_9ZZZZ</name>
<sequence>MKIVSIHERTVPLESETSNAAISFSTMTASAVVVEIETAKGRFKGLGFSSYGRYGHGGLLSERFIPRLLNAQPEDFIDQAEGNFSMLNFWNILMQNEKEGGHGERSGAVGVIETAMWDAWAKSEDLPLWALLARDVGHVDDGGVAAGETVIYGSGGHYRNDAVDTQNIADEARKCFDDGYAWFKIKVGGASTVLDNKRIEAAIRAAGTSELISIDA</sequence>
<dbReference type="InterPro" id="IPR029017">
    <property type="entry name" value="Enolase-like_N"/>
</dbReference>
<dbReference type="Gene3D" id="3.20.20.120">
    <property type="entry name" value="Enolase-like C-terminal domain"/>
    <property type="match status" value="1"/>
</dbReference>
<comment type="cofactor">
    <cofactor evidence="1">
        <name>Mg(2+)</name>
        <dbReference type="ChEBI" id="CHEBI:18420"/>
    </cofactor>
</comment>
<organism evidence="5">
    <name type="scientific">marine metagenome</name>
    <dbReference type="NCBI Taxonomy" id="408172"/>
    <lineage>
        <taxon>unclassified sequences</taxon>
        <taxon>metagenomes</taxon>
        <taxon>ecological metagenomes</taxon>
    </lineage>
</organism>
<dbReference type="InterPro" id="IPR036849">
    <property type="entry name" value="Enolase-like_C_sf"/>
</dbReference>
<feature type="domain" description="Mandelate racemase/muconate lactonizing enzyme N-terminal" evidence="4">
    <location>
        <begin position="21"/>
        <end position="132"/>
    </location>
</feature>
<dbReference type="InterPro" id="IPR013341">
    <property type="entry name" value="Mandelate_racemase_N_dom"/>
</dbReference>
<keyword evidence="3" id="KW-0460">Magnesium</keyword>
<proteinExistence type="predicted"/>
<dbReference type="AlphaFoldDB" id="A0A382VVL5"/>
<dbReference type="PANTHER" id="PTHR13794">
    <property type="entry name" value="ENOLASE SUPERFAMILY, MANDELATE RACEMASE"/>
    <property type="match status" value="1"/>
</dbReference>
<dbReference type="SUPFAM" id="SSF51604">
    <property type="entry name" value="Enolase C-terminal domain-like"/>
    <property type="match status" value="1"/>
</dbReference>
<feature type="non-terminal residue" evidence="5">
    <location>
        <position position="216"/>
    </location>
</feature>
<evidence type="ECO:0000256" key="1">
    <source>
        <dbReference type="ARBA" id="ARBA00001946"/>
    </source>
</evidence>
<dbReference type="GO" id="GO:0000287">
    <property type="term" value="F:magnesium ion binding"/>
    <property type="evidence" value="ECO:0007669"/>
    <property type="project" value="TreeGrafter"/>
</dbReference>
<accession>A0A382VVL5</accession>
<dbReference type="PANTHER" id="PTHR13794:SF58">
    <property type="entry name" value="MITOCHONDRIAL ENOLASE SUPERFAMILY MEMBER 1"/>
    <property type="match status" value="1"/>
</dbReference>
<dbReference type="GO" id="GO:0016052">
    <property type="term" value="P:carbohydrate catabolic process"/>
    <property type="evidence" value="ECO:0007669"/>
    <property type="project" value="TreeGrafter"/>
</dbReference>
<keyword evidence="2" id="KW-0479">Metal-binding</keyword>
<dbReference type="GO" id="GO:0016836">
    <property type="term" value="F:hydro-lyase activity"/>
    <property type="evidence" value="ECO:0007669"/>
    <property type="project" value="TreeGrafter"/>
</dbReference>
<dbReference type="SUPFAM" id="SSF54826">
    <property type="entry name" value="Enolase N-terminal domain-like"/>
    <property type="match status" value="1"/>
</dbReference>
<gene>
    <name evidence="5" type="ORF">METZ01_LOCUS403338</name>
</gene>
<dbReference type="Pfam" id="PF02746">
    <property type="entry name" value="MR_MLE_N"/>
    <property type="match status" value="1"/>
</dbReference>
<dbReference type="Gene3D" id="3.30.390.10">
    <property type="entry name" value="Enolase-like, N-terminal domain"/>
    <property type="match status" value="1"/>
</dbReference>
<evidence type="ECO:0000313" key="5">
    <source>
        <dbReference type="EMBL" id="SVD50484.1"/>
    </source>
</evidence>
<dbReference type="EMBL" id="UINC01154933">
    <property type="protein sequence ID" value="SVD50484.1"/>
    <property type="molecule type" value="Genomic_DNA"/>
</dbReference>
<reference evidence="5" key="1">
    <citation type="submission" date="2018-05" db="EMBL/GenBank/DDBJ databases">
        <authorList>
            <person name="Lanie J.A."/>
            <person name="Ng W.-L."/>
            <person name="Kazmierczak K.M."/>
            <person name="Andrzejewski T.M."/>
            <person name="Davidsen T.M."/>
            <person name="Wayne K.J."/>
            <person name="Tettelin H."/>
            <person name="Glass J.I."/>
            <person name="Rusch D."/>
            <person name="Podicherti R."/>
            <person name="Tsui H.-C.T."/>
            <person name="Winkler M.E."/>
        </authorList>
    </citation>
    <scope>NUCLEOTIDE SEQUENCE</scope>
</reference>
<evidence type="ECO:0000256" key="2">
    <source>
        <dbReference type="ARBA" id="ARBA00022723"/>
    </source>
</evidence>
<dbReference type="InterPro" id="IPR046945">
    <property type="entry name" value="RHMD-like"/>
</dbReference>
<protein>
    <recommendedName>
        <fullName evidence="4">Mandelate racemase/muconate lactonizing enzyme N-terminal domain-containing protein</fullName>
    </recommendedName>
</protein>
<evidence type="ECO:0000259" key="4">
    <source>
        <dbReference type="Pfam" id="PF02746"/>
    </source>
</evidence>
<evidence type="ECO:0000256" key="3">
    <source>
        <dbReference type="ARBA" id="ARBA00022842"/>
    </source>
</evidence>